<accession>A0A2G0CI23</accession>
<dbReference type="RefSeq" id="WP_099104548.1">
    <property type="nucleotide sequence ID" value="NZ_JAATJF010000001.1"/>
</dbReference>
<feature type="transmembrane region" description="Helical" evidence="6">
    <location>
        <begin position="48"/>
        <end position="64"/>
    </location>
</feature>
<keyword evidence="4 6" id="KW-1133">Transmembrane helix</keyword>
<dbReference type="InterPro" id="IPR006696">
    <property type="entry name" value="DUF423"/>
</dbReference>
<proteinExistence type="inferred from homology"/>
<gene>
    <name evidence="7" type="ORF">CGL56_00500</name>
</gene>
<keyword evidence="3 6" id="KW-0812">Transmembrane</keyword>
<evidence type="ECO:0000313" key="7">
    <source>
        <dbReference type="EMBL" id="PHK99570.1"/>
    </source>
</evidence>
<dbReference type="AlphaFoldDB" id="A0A2G0CI23"/>
<protein>
    <recommendedName>
        <fullName evidence="9">DUF423 domain-containing protein</fullName>
    </recommendedName>
</protein>
<feature type="transmembrane region" description="Helical" evidence="6">
    <location>
        <begin position="104"/>
        <end position="125"/>
    </location>
</feature>
<dbReference type="EMBL" id="PDLO01000001">
    <property type="protein sequence ID" value="PHK99570.1"/>
    <property type="molecule type" value="Genomic_DNA"/>
</dbReference>
<evidence type="ECO:0000256" key="1">
    <source>
        <dbReference type="ARBA" id="ARBA00004141"/>
    </source>
</evidence>
<comment type="subcellular location">
    <subcellularLocation>
        <location evidence="1">Membrane</location>
        <topology evidence="1">Multi-pass membrane protein</topology>
    </subcellularLocation>
</comment>
<keyword evidence="5 6" id="KW-0472">Membrane</keyword>
<comment type="similarity">
    <text evidence="2">Belongs to the UPF0382 family.</text>
</comment>
<evidence type="ECO:0000256" key="3">
    <source>
        <dbReference type="ARBA" id="ARBA00022692"/>
    </source>
</evidence>
<evidence type="ECO:0000256" key="2">
    <source>
        <dbReference type="ARBA" id="ARBA00009694"/>
    </source>
</evidence>
<reference evidence="7 8" key="1">
    <citation type="submission" date="2017-10" db="EMBL/GenBank/DDBJ databases">
        <title>The draft genome sequence of Lewinella marina KCTC 32374.</title>
        <authorList>
            <person name="Wang K."/>
        </authorList>
    </citation>
    <scope>NUCLEOTIDE SEQUENCE [LARGE SCALE GENOMIC DNA]</scope>
    <source>
        <strain evidence="7 8">MKG-38</strain>
    </source>
</reference>
<comment type="caution">
    <text evidence="7">The sequence shown here is derived from an EMBL/GenBank/DDBJ whole genome shotgun (WGS) entry which is preliminary data.</text>
</comment>
<dbReference type="GO" id="GO:0005886">
    <property type="term" value="C:plasma membrane"/>
    <property type="evidence" value="ECO:0007669"/>
    <property type="project" value="TreeGrafter"/>
</dbReference>
<organism evidence="7 8">
    <name type="scientific">Neolewinella marina</name>
    <dbReference type="NCBI Taxonomy" id="438751"/>
    <lineage>
        <taxon>Bacteria</taxon>
        <taxon>Pseudomonadati</taxon>
        <taxon>Bacteroidota</taxon>
        <taxon>Saprospiria</taxon>
        <taxon>Saprospirales</taxon>
        <taxon>Lewinellaceae</taxon>
        <taxon>Neolewinella</taxon>
    </lineage>
</organism>
<evidence type="ECO:0008006" key="9">
    <source>
        <dbReference type="Google" id="ProtNLM"/>
    </source>
</evidence>
<dbReference type="Proteomes" id="UP000226437">
    <property type="component" value="Unassembled WGS sequence"/>
</dbReference>
<dbReference type="PANTHER" id="PTHR43461:SF1">
    <property type="entry name" value="TRANSMEMBRANE PROTEIN 256"/>
    <property type="match status" value="1"/>
</dbReference>
<keyword evidence="8" id="KW-1185">Reference proteome</keyword>
<evidence type="ECO:0000313" key="8">
    <source>
        <dbReference type="Proteomes" id="UP000226437"/>
    </source>
</evidence>
<dbReference type="OrthoDB" id="9802121at2"/>
<sequence>MNQTQLIRLTALLGASAVVLGAFGAHGLRQLVGPDQLAVYETGVRYQFYHSFAIGLAALLRGKAGVRPGRITLAVLLWAVGLLLFSGSLYALSLREVHGWPVAFLGPITPLGGLLLIGGWIALLLSPQKS</sequence>
<evidence type="ECO:0000256" key="6">
    <source>
        <dbReference type="SAM" id="Phobius"/>
    </source>
</evidence>
<dbReference type="PANTHER" id="PTHR43461">
    <property type="entry name" value="TRANSMEMBRANE PROTEIN 256"/>
    <property type="match status" value="1"/>
</dbReference>
<evidence type="ECO:0000256" key="4">
    <source>
        <dbReference type="ARBA" id="ARBA00022989"/>
    </source>
</evidence>
<name>A0A2G0CI23_9BACT</name>
<dbReference type="Pfam" id="PF04241">
    <property type="entry name" value="DUF423"/>
    <property type="match status" value="1"/>
</dbReference>
<evidence type="ECO:0000256" key="5">
    <source>
        <dbReference type="ARBA" id="ARBA00023136"/>
    </source>
</evidence>
<feature type="transmembrane region" description="Helical" evidence="6">
    <location>
        <begin position="71"/>
        <end position="92"/>
    </location>
</feature>